<name>A0AAV9C8H2_ACOCL</name>
<organism evidence="2 3">
    <name type="scientific">Acorus calamus</name>
    <name type="common">Sweet flag</name>
    <dbReference type="NCBI Taxonomy" id="4465"/>
    <lineage>
        <taxon>Eukaryota</taxon>
        <taxon>Viridiplantae</taxon>
        <taxon>Streptophyta</taxon>
        <taxon>Embryophyta</taxon>
        <taxon>Tracheophyta</taxon>
        <taxon>Spermatophyta</taxon>
        <taxon>Magnoliopsida</taxon>
        <taxon>Liliopsida</taxon>
        <taxon>Acoraceae</taxon>
        <taxon>Acorus</taxon>
    </lineage>
</organism>
<feature type="compositionally biased region" description="Basic and acidic residues" evidence="1">
    <location>
        <begin position="489"/>
        <end position="499"/>
    </location>
</feature>
<feature type="region of interest" description="Disordered" evidence="1">
    <location>
        <begin position="520"/>
        <end position="745"/>
    </location>
</feature>
<feature type="compositionally biased region" description="Polar residues" evidence="1">
    <location>
        <begin position="972"/>
        <end position="983"/>
    </location>
</feature>
<gene>
    <name evidence="2" type="ORF">QJS10_CPB20g00028</name>
</gene>
<evidence type="ECO:0000313" key="3">
    <source>
        <dbReference type="Proteomes" id="UP001180020"/>
    </source>
</evidence>
<feature type="compositionally biased region" description="Basic and acidic residues" evidence="1">
    <location>
        <begin position="534"/>
        <end position="568"/>
    </location>
</feature>
<dbReference type="PANTHER" id="PTHR31008:SF5">
    <property type="entry name" value="EXPRESSED PROTEIN"/>
    <property type="match status" value="1"/>
</dbReference>
<reference evidence="2" key="1">
    <citation type="journal article" date="2023" name="Nat. Commun.">
        <title>Diploid and tetraploid genomes of Acorus and the evolution of monocots.</title>
        <authorList>
            <person name="Ma L."/>
            <person name="Liu K.W."/>
            <person name="Li Z."/>
            <person name="Hsiao Y.Y."/>
            <person name="Qi Y."/>
            <person name="Fu T."/>
            <person name="Tang G.D."/>
            <person name="Zhang D."/>
            <person name="Sun W.H."/>
            <person name="Liu D.K."/>
            <person name="Li Y."/>
            <person name="Chen G.Z."/>
            <person name="Liu X.D."/>
            <person name="Liao X.Y."/>
            <person name="Jiang Y.T."/>
            <person name="Yu X."/>
            <person name="Hao Y."/>
            <person name="Huang J."/>
            <person name="Zhao X.W."/>
            <person name="Ke S."/>
            <person name="Chen Y.Y."/>
            <person name="Wu W.L."/>
            <person name="Hsu J.L."/>
            <person name="Lin Y.F."/>
            <person name="Huang M.D."/>
            <person name="Li C.Y."/>
            <person name="Huang L."/>
            <person name="Wang Z.W."/>
            <person name="Zhao X."/>
            <person name="Zhong W.Y."/>
            <person name="Peng D.H."/>
            <person name="Ahmad S."/>
            <person name="Lan S."/>
            <person name="Zhang J.S."/>
            <person name="Tsai W.C."/>
            <person name="Van de Peer Y."/>
            <person name="Liu Z.J."/>
        </authorList>
    </citation>
    <scope>NUCLEOTIDE SEQUENCE</scope>
    <source>
        <strain evidence="2">CP</strain>
    </source>
</reference>
<feature type="compositionally biased region" description="Basic and acidic residues" evidence="1">
    <location>
        <begin position="417"/>
        <end position="427"/>
    </location>
</feature>
<feature type="compositionally biased region" description="Low complexity" evidence="1">
    <location>
        <begin position="901"/>
        <end position="912"/>
    </location>
</feature>
<evidence type="ECO:0000313" key="2">
    <source>
        <dbReference type="EMBL" id="KAK1285150.1"/>
    </source>
</evidence>
<evidence type="ECO:0008006" key="4">
    <source>
        <dbReference type="Google" id="ProtNLM"/>
    </source>
</evidence>
<feature type="compositionally biased region" description="Polar residues" evidence="1">
    <location>
        <begin position="718"/>
        <end position="735"/>
    </location>
</feature>
<dbReference type="PANTHER" id="PTHR31008">
    <property type="entry name" value="COP1-INTERACTING PROTEIN-RELATED"/>
    <property type="match status" value="1"/>
</dbReference>
<feature type="region of interest" description="Disordered" evidence="1">
    <location>
        <begin position="413"/>
        <end position="432"/>
    </location>
</feature>
<feature type="compositionally biased region" description="Low complexity" evidence="1">
    <location>
        <begin position="1046"/>
        <end position="1055"/>
    </location>
</feature>
<feature type="compositionally biased region" description="Basic and acidic residues" evidence="1">
    <location>
        <begin position="993"/>
        <end position="1002"/>
    </location>
</feature>
<feature type="compositionally biased region" description="Polar residues" evidence="1">
    <location>
        <begin position="689"/>
        <end position="706"/>
    </location>
</feature>
<feature type="compositionally biased region" description="Polar residues" evidence="1">
    <location>
        <begin position="785"/>
        <end position="796"/>
    </location>
</feature>
<feature type="compositionally biased region" description="Low complexity" evidence="1">
    <location>
        <begin position="288"/>
        <end position="317"/>
    </location>
</feature>
<accession>A0AAV9C8H2</accession>
<sequence>MTGGIDAYAPLDYAYFDILPIQNSYEAFICCNGKRERLISGVLHHLASHLPEAKSFVSDGSTGSFRLQLSEGYEDSSWFTKSTLMKFLHIVGAPELLETANSIEHEMSQLNDARSFHLTLYSKDNLASSESVTPDTDYKRVLAPVETASSDATKNELLKAMDLRLMVLKEELASAFNRAAGATCSIKQISDLAAFMQHFGAKDLRDTLCRYLAYSPQDQHTDYQPPNHKQRSGGEKLLEDMPPACFQKGNASTEGISPARIARAERHSSSESEDPSDSEEKDRPLGGRSRPMIRSASPRRSASPMRRIQIGRSGSRRSTALTIKSLSYFPVSQRALSNRDVTGNSSEDEESADQPPKKTENSVRRMSVQDAISLFENKQRDQGLDAQKRRSSEVSMNANKSVLRRWSAGMSDSSTKCLREDTSRDSDMMPGSEQKSVILPKFKPDLPTEIPSQPDDARLVASSGEEKKVSLPRESPTAPVPVTKAAETQNRETDSAEWNRQKEAELNLMLMKMMELKPASNANVTTSSGANKEVPSEKRGDFYTQYKEKREEKLRGENAVKRAEKEAQIRAMQEILDQRKSEMVSKASGFTGKQDSPANHEKPRRNSTPSAVPKKQTSKPVNTRKASPKASPLPAVWNSWPSAPPHRSSVTPPTKASSGFSSSTSTNSNRRKPQPTPSPNRSSPRTEKPAQQQRSMKASESVNSKPSIKAQEEKKLKSVTNRGAKNTKTKPSAASSKDAAVVPAKPSFYNKVTKKSSVVPLESKPFLRKGSGIGPGVGPVLAKTKVSQSDESSKNGGNIVDDQNKEHDDTETAETPLQPAEEIPIQLKNEESFSEVLSSSDLKLENLEVQDQVVAEDDDHLTESVELPPAEIQPEEEESISSAAWVENDGHKLPISCDNDPPQIEISPEIEPASTRSPHVRHSLSQMLQADNFEPEIVEWGNAENPPAMVYQKDAPKGFKRLLKFARKSKGETNSTGWASPSVFSDGEEDAEDPRACSKKNVDGSLRKAALQAKAFGLQGTILSESYDGGNSSRRAMDLAASHDVLSGLSSSSNNTHKVREGIISTGNSTKARSFFSLSTFRSSKSSDTKLR</sequence>
<feature type="region of interest" description="Disordered" evidence="1">
    <location>
        <begin position="765"/>
        <end position="828"/>
    </location>
</feature>
<feature type="region of interest" description="Disordered" evidence="1">
    <location>
        <begin position="337"/>
        <end position="396"/>
    </location>
</feature>
<comment type="caution">
    <text evidence="2">The sequence shown here is derived from an EMBL/GenBank/DDBJ whole genome shotgun (WGS) entry which is preliminary data.</text>
</comment>
<feature type="region of interest" description="Disordered" evidence="1">
    <location>
        <begin position="969"/>
        <end position="1002"/>
    </location>
</feature>
<dbReference type="Proteomes" id="UP001180020">
    <property type="component" value="Unassembled WGS sequence"/>
</dbReference>
<dbReference type="AlphaFoldDB" id="A0AAV9C8H2"/>
<evidence type="ECO:0000256" key="1">
    <source>
        <dbReference type="SAM" id="MobiDB-lite"/>
    </source>
</evidence>
<keyword evidence="3" id="KW-1185">Reference proteome</keyword>
<feature type="compositionally biased region" description="Low complexity" evidence="1">
    <location>
        <begin position="657"/>
        <end position="668"/>
    </location>
</feature>
<feature type="compositionally biased region" description="Basic and acidic residues" evidence="1">
    <location>
        <begin position="377"/>
        <end position="392"/>
    </location>
</feature>
<feature type="compositionally biased region" description="Polar residues" evidence="1">
    <location>
        <begin position="520"/>
        <end position="530"/>
    </location>
</feature>
<feature type="region of interest" description="Disordered" evidence="1">
    <location>
        <begin position="217"/>
        <end position="317"/>
    </location>
</feature>
<proteinExistence type="predicted"/>
<reference evidence="2" key="2">
    <citation type="submission" date="2023-06" db="EMBL/GenBank/DDBJ databases">
        <authorList>
            <person name="Ma L."/>
            <person name="Liu K.-W."/>
            <person name="Li Z."/>
            <person name="Hsiao Y.-Y."/>
            <person name="Qi Y."/>
            <person name="Fu T."/>
            <person name="Tang G."/>
            <person name="Zhang D."/>
            <person name="Sun W.-H."/>
            <person name="Liu D.-K."/>
            <person name="Li Y."/>
            <person name="Chen G.-Z."/>
            <person name="Liu X.-D."/>
            <person name="Liao X.-Y."/>
            <person name="Jiang Y.-T."/>
            <person name="Yu X."/>
            <person name="Hao Y."/>
            <person name="Huang J."/>
            <person name="Zhao X.-W."/>
            <person name="Ke S."/>
            <person name="Chen Y.-Y."/>
            <person name="Wu W.-L."/>
            <person name="Hsu J.-L."/>
            <person name="Lin Y.-F."/>
            <person name="Huang M.-D."/>
            <person name="Li C.-Y."/>
            <person name="Huang L."/>
            <person name="Wang Z.-W."/>
            <person name="Zhao X."/>
            <person name="Zhong W.-Y."/>
            <person name="Peng D.-H."/>
            <person name="Ahmad S."/>
            <person name="Lan S."/>
            <person name="Zhang J.-S."/>
            <person name="Tsai W.-C."/>
            <person name="Van De Peer Y."/>
            <person name="Liu Z.-J."/>
        </authorList>
    </citation>
    <scope>NUCLEOTIDE SEQUENCE</scope>
    <source>
        <strain evidence="2">CP</strain>
        <tissue evidence="2">Leaves</tissue>
    </source>
</reference>
<feature type="region of interest" description="Disordered" evidence="1">
    <location>
        <begin position="443"/>
        <end position="499"/>
    </location>
</feature>
<protein>
    <recommendedName>
        <fullName evidence="4">COP1-interacting protein 7</fullName>
    </recommendedName>
</protein>
<dbReference type="EMBL" id="JAUJYO010000020">
    <property type="protein sequence ID" value="KAK1285150.1"/>
    <property type="molecule type" value="Genomic_DNA"/>
</dbReference>
<feature type="region of interest" description="Disordered" evidence="1">
    <location>
        <begin position="1045"/>
        <end position="1065"/>
    </location>
</feature>
<feature type="region of interest" description="Disordered" evidence="1">
    <location>
        <begin position="855"/>
        <end position="922"/>
    </location>
</feature>